<dbReference type="OrthoDB" id="9766390at2"/>
<keyword evidence="2" id="KW-0472">Membrane</keyword>
<dbReference type="PANTHER" id="PTHR30441">
    <property type="entry name" value="DUF748 DOMAIN-CONTAINING PROTEIN"/>
    <property type="match status" value="1"/>
</dbReference>
<dbReference type="RefSeq" id="WP_143946141.1">
    <property type="nucleotide sequence ID" value="NZ_BAABMB010000001.1"/>
</dbReference>
<accession>A0A556B243</accession>
<evidence type="ECO:0000256" key="1">
    <source>
        <dbReference type="SAM" id="MobiDB-lite"/>
    </source>
</evidence>
<keyword evidence="2" id="KW-1133">Transmembrane helix</keyword>
<dbReference type="GO" id="GO:0090313">
    <property type="term" value="P:regulation of protein targeting to membrane"/>
    <property type="evidence" value="ECO:0007669"/>
    <property type="project" value="TreeGrafter"/>
</dbReference>
<sequence>MVWLRRLLIAVGVLVLLAGIGIAALFLLVDPNDYKATLQDAVKEQYGRTLVIDGDIRLSLVPRLGLEISGISLSEPQSNQVFAVLDTARAAVSWWPLLTRHLVIEHLAISGVKANVVRDADGRFNFDDLLRRPVEPSAPAGVPADPEQPSLQLAVAGVNVSGGDIAFRDERHDMAVRVERLVIAASGITLGQPFDVAVAGRVLGQSPRVDANVQVQGRLLVNPYAQRYAVHGLDLRMAGMLPSVRANSFALRGDVSLNLAEDDLDLTGLSAAFQGDLALPTPLSGVDAQVSAPRMALDLEGNLLQLDKVAAKVSGRADNMPFTAALDVPTLIITETSATGGPLTGTFTLDGPQAIDATLELSGLSGNVRQFDAKRLQVHAKLRQGDRSLAIDAGSPVSAQPRQARVALPQLKADVKVEDTARAEALAFEASGNAAYDGAAGTAQTELRASLPGGPIHLQLGASRLQEAVPALRFDVQAEHFDLAPWLAPTAGGAKSKPAPSPTAAGGKPPAEAANGNGDALFDLAPLKRVDAHGTLRVAELVTPKATARNLAATLALAGGRAELRDVSAALFEGRLAGTLFADANTQRLGVNAQFTDVAVQPLLHALAGYDDLTGKGIVKAELTTTGRTEAALRESLNGQLSLQLRDGSYRGINVAQSLREFRSLLGRGEAASAEADRTLSTDYAELRGNLHFADGVGTLRELNVAAPLVRITEGSPATVDLPGERLDLVLRTRVVNTSSGQGGKALERLRDVTVPIRVAGPFSSPTYTVMWNQVGSEALQRTLEREAGRQIERLLERRGGDQGSDENAGRDPGRIIGDALKGLFN</sequence>
<dbReference type="InterPro" id="IPR007844">
    <property type="entry name" value="AsmA"/>
</dbReference>
<evidence type="ECO:0000313" key="4">
    <source>
        <dbReference type="EMBL" id="TSH99232.1"/>
    </source>
</evidence>
<dbReference type="PANTHER" id="PTHR30441:SF4">
    <property type="entry name" value="PROTEIN ASMA"/>
    <property type="match status" value="1"/>
</dbReference>
<dbReference type="EMBL" id="VLTJ01000001">
    <property type="protein sequence ID" value="TSH99232.1"/>
    <property type="molecule type" value="Genomic_DNA"/>
</dbReference>
<comment type="caution">
    <text evidence="4">The sequence shown here is derived from an EMBL/GenBank/DDBJ whole genome shotgun (WGS) entry which is preliminary data.</text>
</comment>
<protein>
    <submittedName>
        <fullName evidence="4">AsmA family protein</fullName>
    </submittedName>
</protein>
<dbReference type="GO" id="GO:0005886">
    <property type="term" value="C:plasma membrane"/>
    <property type="evidence" value="ECO:0007669"/>
    <property type="project" value="TreeGrafter"/>
</dbReference>
<dbReference type="Proteomes" id="UP000318405">
    <property type="component" value="Unassembled WGS sequence"/>
</dbReference>
<feature type="domain" description="AsmA" evidence="3">
    <location>
        <begin position="7"/>
        <end position="701"/>
    </location>
</feature>
<gene>
    <name evidence="4" type="ORF">FOZ76_00420</name>
</gene>
<evidence type="ECO:0000256" key="2">
    <source>
        <dbReference type="SAM" id="Phobius"/>
    </source>
</evidence>
<feature type="region of interest" description="Disordered" evidence="1">
    <location>
        <begin position="491"/>
        <end position="517"/>
    </location>
</feature>
<evidence type="ECO:0000259" key="3">
    <source>
        <dbReference type="Pfam" id="PF05170"/>
    </source>
</evidence>
<reference evidence="4 5" key="1">
    <citation type="submission" date="2019-07" db="EMBL/GenBank/DDBJ databases">
        <title>Qingshengfaniella alkalisoli gen. nov., sp. nov., isolated from saline soil.</title>
        <authorList>
            <person name="Xu L."/>
            <person name="Huang X.-X."/>
            <person name="Sun J.-Q."/>
        </authorList>
    </citation>
    <scope>NUCLEOTIDE SEQUENCE [LARGE SCALE GENOMIC DNA]</scope>
    <source>
        <strain evidence="4 5">DSM 27279</strain>
    </source>
</reference>
<keyword evidence="2" id="KW-0812">Transmembrane</keyword>
<keyword evidence="5" id="KW-1185">Reference proteome</keyword>
<proteinExistence type="predicted"/>
<name>A0A556B243_9BURK</name>
<feature type="compositionally biased region" description="Low complexity" evidence="1">
    <location>
        <begin position="493"/>
        <end position="511"/>
    </location>
</feature>
<organism evidence="4 5">
    <name type="scientific">Verticiella sediminum</name>
    <dbReference type="NCBI Taxonomy" id="1247510"/>
    <lineage>
        <taxon>Bacteria</taxon>
        <taxon>Pseudomonadati</taxon>
        <taxon>Pseudomonadota</taxon>
        <taxon>Betaproteobacteria</taxon>
        <taxon>Burkholderiales</taxon>
        <taxon>Alcaligenaceae</taxon>
        <taxon>Verticiella</taxon>
    </lineage>
</organism>
<dbReference type="InterPro" id="IPR052894">
    <property type="entry name" value="AsmA-related"/>
</dbReference>
<feature type="transmembrane region" description="Helical" evidence="2">
    <location>
        <begin position="7"/>
        <end position="29"/>
    </location>
</feature>
<dbReference type="AlphaFoldDB" id="A0A556B243"/>
<dbReference type="Pfam" id="PF05170">
    <property type="entry name" value="AsmA"/>
    <property type="match status" value="1"/>
</dbReference>
<evidence type="ECO:0000313" key="5">
    <source>
        <dbReference type="Proteomes" id="UP000318405"/>
    </source>
</evidence>